<protein>
    <submittedName>
        <fullName evidence="1">Uncharacterized protein</fullName>
    </submittedName>
</protein>
<evidence type="ECO:0000313" key="1">
    <source>
        <dbReference type="EMBL" id="KZT58739.1"/>
    </source>
</evidence>
<dbReference type="Proteomes" id="UP000076842">
    <property type="component" value="Unassembled WGS sequence"/>
</dbReference>
<organism evidence="1 2">
    <name type="scientific">Calocera cornea HHB12733</name>
    <dbReference type="NCBI Taxonomy" id="1353952"/>
    <lineage>
        <taxon>Eukaryota</taxon>
        <taxon>Fungi</taxon>
        <taxon>Dikarya</taxon>
        <taxon>Basidiomycota</taxon>
        <taxon>Agaricomycotina</taxon>
        <taxon>Dacrymycetes</taxon>
        <taxon>Dacrymycetales</taxon>
        <taxon>Dacrymycetaceae</taxon>
        <taxon>Calocera</taxon>
    </lineage>
</organism>
<reference evidence="1 2" key="1">
    <citation type="journal article" date="2016" name="Mol. Biol. Evol.">
        <title>Comparative Genomics of Early-Diverging Mushroom-Forming Fungi Provides Insights into the Origins of Lignocellulose Decay Capabilities.</title>
        <authorList>
            <person name="Nagy L.G."/>
            <person name="Riley R."/>
            <person name="Tritt A."/>
            <person name="Adam C."/>
            <person name="Daum C."/>
            <person name="Floudas D."/>
            <person name="Sun H."/>
            <person name="Yadav J.S."/>
            <person name="Pangilinan J."/>
            <person name="Larsson K.H."/>
            <person name="Matsuura K."/>
            <person name="Barry K."/>
            <person name="Labutti K."/>
            <person name="Kuo R."/>
            <person name="Ohm R.A."/>
            <person name="Bhattacharya S.S."/>
            <person name="Shirouzu T."/>
            <person name="Yoshinaga Y."/>
            <person name="Martin F.M."/>
            <person name="Grigoriev I.V."/>
            <person name="Hibbett D.S."/>
        </authorList>
    </citation>
    <scope>NUCLEOTIDE SEQUENCE [LARGE SCALE GENOMIC DNA]</scope>
    <source>
        <strain evidence="1 2">HHB12733</strain>
    </source>
</reference>
<name>A0A165H143_9BASI</name>
<dbReference type="EMBL" id="KV423947">
    <property type="protein sequence ID" value="KZT58739.1"/>
    <property type="molecule type" value="Genomic_DNA"/>
</dbReference>
<sequence>MLSRGCRAQQALAIYLPYHPNYCPIDWARIEREQLLHPAVRQRWRGPLEDKIAQPERMLDFP</sequence>
<accession>A0A165H143</accession>
<gene>
    <name evidence="1" type="ORF">CALCODRAFT_494428</name>
</gene>
<dbReference type="AlphaFoldDB" id="A0A165H143"/>
<proteinExistence type="predicted"/>
<dbReference type="InParanoid" id="A0A165H143"/>
<evidence type="ECO:0000313" key="2">
    <source>
        <dbReference type="Proteomes" id="UP000076842"/>
    </source>
</evidence>
<keyword evidence="2" id="KW-1185">Reference proteome</keyword>